<feature type="transmembrane region" description="Helical" evidence="7">
    <location>
        <begin position="135"/>
        <end position="160"/>
    </location>
</feature>
<accession>A0A2U2RNM2</accession>
<dbReference type="GO" id="GO:0055085">
    <property type="term" value="P:transmembrane transport"/>
    <property type="evidence" value="ECO:0007669"/>
    <property type="project" value="InterPro"/>
</dbReference>
<sequence length="301" mass="33530">MTTDATTTSAPGRAPADPSSPRSRTSPVRPRKRRSRTAWLLFAVGLVLALATVFPLLWMVLGSFKTPEEVNSPQLIPKTFTLENYVYVFSQVPFARYLFNSFFVSAAVTVLALWFHSMAAYALARLRFPGREKIFLAIFATMLVSAPVTIIPTFIIVRTLGMVDSYAGLIVPAIFNAFGIFLLRQFYVSLPDELEEAALVDGASYWKIYWSIVLPLSRPILSALAVFFFLANWNSFVWPMTVTSDPNLRVVQLGIQSFQQQYAADWNYILAAATVAALPTLGIFFVFQKQIVASIKTSGLK</sequence>
<comment type="similarity">
    <text evidence="7">Belongs to the binding-protein-dependent transport system permease family.</text>
</comment>
<organism evidence="10 11">
    <name type="scientific">Brachybacterium endophyticum</name>
    <dbReference type="NCBI Taxonomy" id="2182385"/>
    <lineage>
        <taxon>Bacteria</taxon>
        <taxon>Bacillati</taxon>
        <taxon>Actinomycetota</taxon>
        <taxon>Actinomycetes</taxon>
        <taxon>Micrococcales</taxon>
        <taxon>Dermabacteraceae</taxon>
        <taxon>Brachybacterium</taxon>
    </lineage>
</organism>
<keyword evidence="2 7" id="KW-0813">Transport</keyword>
<keyword evidence="11" id="KW-1185">Reference proteome</keyword>
<feature type="transmembrane region" description="Helical" evidence="7">
    <location>
        <begin position="97"/>
        <end position="123"/>
    </location>
</feature>
<dbReference type="EMBL" id="QFKX01000001">
    <property type="protein sequence ID" value="PWH07468.1"/>
    <property type="molecule type" value="Genomic_DNA"/>
</dbReference>
<dbReference type="InterPro" id="IPR000515">
    <property type="entry name" value="MetI-like"/>
</dbReference>
<protein>
    <submittedName>
        <fullName evidence="10">Sugar ABC transporter permease</fullName>
    </submittedName>
</protein>
<keyword evidence="4 7" id="KW-0812">Transmembrane</keyword>
<feature type="region of interest" description="Disordered" evidence="8">
    <location>
        <begin position="1"/>
        <end position="31"/>
    </location>
</feature>
<dbReference type="Proteomes" id="UP000245590">
    <property type="component" value="Unassembled WGS sequence"/>
</dbReference>
<dbReference type="Gene3D" id="1.10.3720.10">
    <property type="entry name" value="MetI-like"/>
    <property type="match status" value="1"/>
</dbReference>
<evidence type="ECO:0000256" key="2">
    <source>
        <dbReference type="ARBA" id="ARBA00022448"/>
    </source>
</evidence>
<reference evidence="10 11" key="1">
    <citation type="submission" date="2018-05" db="EMBL/GenBank/DDBJ databases">
        <title>Brachybacterium sp. M1HQ-2T, whole genome shotgun sequence.</title>
        <authorList>
            <person name="Tuo L."/>
        </authorList>
    </citation>
    <scope>NUCLEOTIDE SEQUENCE [LARGE SCALE GENOMIC DNA]</scope>
    <source>
        <strain evidence="10 11">M1HQ-2</strain>
    </source>
</reference>
<dbReference type="InterPro" id="IPR035906">
    <property type="entry name" value="MetI-like_sf"/>
</dbReference>
<feature type="domain" description="ABC transmembrane type-1" evidence="9">
    <location>
        <begin position="98"/>
        <end position="287"/>
    </location>
</feature>
<feature type="transmembrane region" description="Helical" evidence="7">
    <location>
        <begin position="266"/>
        <end position="287"/>
    </location>
</feature>
<evidence type="ECO:0000256" key="1">
    <source>
        <dbReference type="ARBA" id="ARBA00004651"/>
    </source>
</evidence>
<evidence type="ECO:0000256" key="5">
    <source>
        <dbReference type="ARBA" id="ARBA00022989"/>
    </source>
</evidence>
<dbReference type="AlphaFoldDB" id="A0A2U2RNM2"/>
<comment type="subcellular location">
    <subcellularLocation>
        <location evidence="1 7">Cell membrane</location>
        <topology evidence="1 7">Multi-pass membrane protein</topology>
    </subcellularLocation>
</comment>
<comment type="caution">
    <text evidence="10">The sequence shown here is derived from an EMBL/GenBank/DDBJ whole genome shotgun (WGS) entry which is preliminary data.</text>
</comment>
<feature type="compositionally biased region" description="Low complexity" evidence="8">
    <location>
        <begin position="9"/>
        <end position="28"/>
    </location>
</feature>
<dbReference type="RefSeq" id="WP_109274353.1">
    <property type="nucleotide sequence ID" value="NZ_QFKX01000001.1"/>
</dbReference>
<gene>
    <name evidence="10" type="ORF">DEO23_02225</name>
</gene>
<keyword evidence="6 7" id="KW-0472">Membrane</keyword>
<evidence type="ECO:0000313" key="10">
    <source>
        <dbReference type="EMBL" id="PWH07468.1"/>
    </source>
</evidence>
<dbReference type="PANTHER" id="PTHR43744">
    <property type="entry name" value="ABC TRANSPORTER PERMEASE PROTEIN MG189-RELATED-RELATED"/>
    <property type="match status" value="1"/>
</dbReference>
<evidence type="ECO:0000256" key="8">
    <source>
        <dbReference type="SAM" id="MobiDB-lite"/>
    </source>
</evidence>
<dbReference type="GO" id="GO:0005886">
    <property type="term" value="C:plasma membrane"/>
    <property type="evidence" value="ECO:0007669"/>
    <property type="project" value="UniProtKB-SubCell"/>
</dbReference>
<dbReference type="Pfam" id="PF00528">
    <property type="entry name" value="BPD_transp_1"/>
    <property type="match status" value="1"/>
</dbReference>
<evidence type="ECO:0000259" key="9">
    <source>
        <dbReference type="PROSITE" id="PS50928"/>
    </source>
</evidence>
<feature type="transmembrane region" description="Helical" evidence="7">
    <location>
        <begin position="208"/>
        <end position="231"/>
    </location>
</feature>
<evidence type="ECO:0000256" key="3">
    <source>
        <dbReference type="ARBA" id="ARBA00022475"/>
    </source>
</evidence>
<dbReference type="SUPFAM" id="SSF161098">
    <property type="entry name" value="MetI-like"/>
    <property type="match status" value="1"/>
</dbReference>
<evidence type="ECO:0000256" key="4">
    <source>
        <dbReference type="ARBA" id="ARBA00022692"/>
    </source>
</evidence>
<dbReference type="PANTHER" id="PTHR43744:SF12">
    <property type="entry name" value="ABC TRANSPORTER PERMEASE PROTEIN MG189-RELATED"/>
    <property type="match status" value="1"/>
</dbReference>
<proteinExistence type="inferred from homology"/>
<dbReference type="OrthoDB" id="3524874at2"/>
<name>A0A2U2RNM2_9MICO</name>
<evidence type="ECO:0000313" key="11">
    <source>
        <dbReference type="Proteomes" id="UP000245590"/>
    </source>
</evidence>
<keyword evidence="3" id="KW-1003">Cell membrane</keyword>
<dbReference type="PROSITE" id="PS50928">
    <property type="entry name" value="ABC_TM1"/>
    <property type="match status" value="1"/>
</dbReference>
<dbReference type="CDD" id="cd06261">
    <property type="entry name" value="TM_PBP2"/>
    <property type="match status" value="1"/>
</dbReference>
<keyword evidence="5 7" id="KW-1133">Transmembrane helix</keyword>
<feature type="transmembrane region" description="Helical" evidence="7">
    <location>
        <begin position="39"/>
        <end position="61"/>
    </location>
</feature>
<evidence type="ECO:0000256" key="7">
    <source>
        <dbReference type="RuleBase" id="RU363032"/>
    </source>
</evidence>
<evidence type="ECO:0000256" key="6">
    <source>
        <dbReference type="ARBA" id="ARBA00023136"/>
    </source>
</evidence>
<feature type="transmembrane region" description="Helical" evidence="7">
    <location>
        <begin position="166"/>
        <end position="187"/>
    </location>
</feature>